<comment type="similarity">
    <text evidence="6 7">Belongs to the TRAFAC class myosin-kinesin ATPase superfamily. Kinesin family.</text>
</comment>
<dbReference type="InterPro" id="IPR027417">
    <property type="entry name" value="P-loop_NTPase"/>
</dbReference>
<accession>A0ABR1G7C0</accession>
<dbReference type="InterPro" id="IPR001752">
    <property type="entry name" value="Kinesin_motor_dom"/>
</dbReference>
<keyword evidence="4 6" id="KW-0067">ATP-binding</keyword>
<organism evidence="9 10">
    <name type="scientific">Aureococcus anophagefferens</name>
    <name type="common">Harmful bloom alga</name>
    <dbReference type="NCBI Taxonomy" id="44056"/>
    <lineage>
        <taxon>Eukaryota</taxon>
        <taxon>Sar</taxon>
        <taxon>Stramenopiles</taxon>
        <taxon>Ochrophyta</taxon>
        <taxon>Pelagophyceae</taxon>
        <taxon>Pelagomonadales</taxon>
        <taxon>Pelagomonadaceae</taxon>
        <taxon>Aureococcus</taxon>
    </lineage>
</organism>
<dbReference type="EMBL" id="JBBJCI010000081">
    <property type="protein sequence ID" value="KAK7249201.1"/>
    <property type="molecule type" value="Genomic_DNA"/>
</dbReference>
<evidence type="ECO:0000256" key="1">
    <source>
        <dbReference type="ARBA" id="ARBA00004496"/>
    </source>
</evidence>
<evidence type="ECO:0000313" key="10">
    <source>
        <dbReference type="Proteomes" id="UP001363151"/>
    </source>
</evidence>
<evidence type="ECO:0000256" key="6">
    <source>
        <dbReference type="PROSITE-ProRule" id="PRU00283"/>
    </source>
</evidence>
<dbReference type="Pfam" id="PF00225">
    <property type="entry name" value="Kinesin"/>
    <property type="match status" value="1"/>
</dbReference>
<dbReference type="PROSITE" id="PS50067">
    <property type="entry name" value="KINESIN_MOTOR_2"/>
    <property type="match status" value="1"/>
</dbReference>
<reference evidence="9 10" key="1">
    <citation type="submission" date="2024-03" db="EMBL/GenBank/DDBJ databases">
        <title>Aureococcus anophagefferens CCMP1851 and Kratosvirus quantuckense: Draft genome of a second virus-susceptible host strain in the model system.</title>
        <authorList>
            <person name="Chase E."/>
            <person name="Truchon A.R."/>
            <person name="Schepens W."/>
            <person name="Wilhelm S.W."/>
        </authorList>
    </citation>
    <scope>NUCLEOTIDE SEQUENCE [LARGE SCALE GENOMIC DNA]</scope>
    <source>
        <strain evidence="9 10">CCMP1851</strain>
    </source>
</reference>
<keyword evidence="7" id="KW-0493">Microtubule</keyword>
<protein>
    <recommendedName>
        <fullName evidence="7">Kinesin-like protein</fullName>
    </recommendedName>
</protein>
<dbReference type="InterPro" id="IPR036961">
    <property type="entry name" value="Kinesin_motor_dom_sf"/>
</dbReference>
<dbReference type="InterPro" id="IPR027640">
    <property type="entry name" value="Kinesin-like_fam"/>
</dbReference>
<gene>
    <name evidence="9" type="ORF">SO694_00046116</name>
</gene>
<keyword evidence="10" id="KW-1185">Reference proteome</keyword>
<evidence type="ECO:0000259" key="8">
    <source>
        <dbReference type="PROSITE" id="PS50067"/>
    </source>
</evidence>
<keyword evidence="3 6" id="KW-0547">Nucleotide-binding</keyword>
<dbReference type="Proteomes" id="UP001363151">
    <property type="component" value="Unassembled WGS sequence"/>
</dbReference>
<evidence type="ECO:0000256" key="7">
    <source>
        <dbReference type="RuleBase" id="RU000394"/>
    </source>
</evidence>
<dbReference type="SMART" id="SM00129">
    <property type="entry name" value="KISc"/>
    <property type="match status" value="1"/>
</dbReference>
<dbReference type="PROSITE" id="PS00411">
    <property type="entry name" value="KINESIN_MOTOR_1"/>
    <property type="match status" value="1"/>
</dbReference>
<keyword evidence="2" id="KW-0963">Cytoplasm</keyword>
<dbReference type="InterPro" id="IPR019821">
    <property type="entry name" value="Kinesin_motor_CS"/>
</dbReference>
<sequence length="288" mass="31351">METVSVFARVRPLSAREAREGEGRAVYAQAAHGAVSVASAYGGDGDRAFRFERVFDEDASQGDVFAACCAPLVACALEGTNASILTYGQTGTGKTHTMLGHDVWRLAAECARAAADRTSDGERGLIPRAMACLFGALKRSRARACVKVSYVEIHNERVVDLLRPPDGDGEPAALDIRDDAERGMIALGAEEVEVGAEDQVLDVLWFGAENRAMCATDLNERSSRSHTIFAVAIERLDRDGRLLRSKLNLVDLAGSEKWRSYELKAFSAARCVQINHWFGTSRPNFEIL</sequence>
<dbReference type="PANTHER" id="PTHR47969:SF15">
    <property type="entry name" value="CHROMOSOME-ASSOCIATED KINESIN KIF4A-RELATED"/>
    <property type="match status" value="1"/>
</dbReference>
<evidence type="ECO:0000256" key="4">
    <source>
        <dbReference type="ARBA" id="ARBA00022840"/>
    </source>
</evidence>
<comment type="subcellular location">
    <subcellularLocation>
        <location evidence="1">Cytoplasm</location>
    </subcellularLocation>
</comment>
<evidence type="ECO:0000313" key="9">
    <source>
        <dbReference type="EMBL" id="KAK7249201.1"/>
    </source>
</evidence>
<comment type="caution">
    <text evidence="9">The sequence shown here is derived from an EMBL/GenBank/DDBJ whole genome shotgun (WGS) entry which is preliminary data.</text>
</comment>
<dbReference type="SUPFAM" id="SSF52540">
    <property type="entry name" value="P-loop containing nucleoside triphosphate hydrolases"/>
    <property type="match status" value="1"/>
</dbReference>
<feature type="binding site" evidence="6">
    <location>
        <begin position="88"/>
        <end position="95"/>
    </location>
    <ligand>
        <name>ATP</name>
        <dbReference type="ChEBI" id="CHEBI:30616"/>
    </ligand>
</feature>
<keyword evidence="5" id="KW-0175">Coiled coil</keyword>
<keyword evidence="6 7" id="KW-0505">Motor protein</keyword>
<name>A0ABR1G7C0_AURAN</name>
<proteinExistence type="inferred from homology"/>
<evidence type="ECO:0000256" key="5">
    <source>
        <dbReference type="ARBA" id="ARBA00023054"/>
    </source>
</evidence>
<dbReference type="PANTHER" id="PTHR47969">
    <property type="entry name" value="CHROMOSOME-ASSOCIATED KINESIN KIF4A-RELATED"/>
    <property type="match status" value="1"/>
</dbReference>
<feature type="domain" description="Kinesin motor" evidence="8">
    <location>
        <begin position="3"/>
        <end position="288"/>
    </location>
</feature>
<dbReference type="Gene3D" id="3.40.850.10">
    <property type="entry name" value="Kinesin motor domain"/>
    <property type="match status" value="1"/>
</dbReference>
<evidence type="ECO:0000256" key="2">
    <source>
        <dbReference type="ARBA" id="ARBA00022490"/>
    </source>
</evidence>
<evidence type="ECO:0000256" key="3">
    <source>
        <dbReference type="ARBA" id="ARBA00022741"/>
    </source>
</evidence>
<dbReference type="PRINTS" id="PR00380">
    <property type="entry name" value="KINESINHEAVY"/>
</dbReference>